<protein>
    <submittedName>
        <fullName evidence="2">Beta-lactamase/transpeptidase-like protein</fullName>
    </submittedName>
</protein>
<dbReference type="Pfam" id="PF00144">
    <property type="entry name" value="Beta-lactamase"/>
    <property type="match status" value="1"/>
</dbReference>
<organism evidence="2 3">
    <name type="scientific">Aspergillus cavernicola</name>
    <dbReference type="NCBI Taxonomy" id="176166"/>
    <lineage>
        <taxon>Eukaryota</taxon>
        <taxon>Fungi</taxon>
        <taxon>Dikarya</taxon>
        <taxon>Ascomycota</taxon>
        <taxon>Pezizomycotina</taxon>
        <taxon>Eurotiomycetes</taxon>
        <taxon>Eurotiomycetidae</taxon>
        <taxon>Eurotiales</taxon>
        <taxon>Aspergillaceae</taxon>
        <taxon>Aspergillus</taxon>
        <taxon>Aspergillus subgen. Nidulantes</taxon>
    </lineage>
</organism>
<evidence type="ECO:0000313" key="3">
    <source>
        <dbReference type="Proteomes" id="UP001610335"/>
    </source>
</evidence>
<proteinExistence type="predicted"/>
<accession>A0ABR4I7X3</accession>
<dbReference type="Gene3D" id="3.40.710.10">
    <property type="entry name" value="DD-peptidase/beta-lactamase superfamily"/>
    <property type="match status" value="1"/>
</dbReference>
<dbReference type="PANTHER" id="PTHR43319:SF3">
    <property type="entry name" value="BETA-LACTAMASE-RELATED DOMAIN-CONTAINING PROTEIN"/>
    <property type="match status" value="1"/>
</dbReference>
<dbReference type="Proteomes" id="UP001610335">
    <property type="component" value="Unassembled WGS sequence"/>
</dbReference>
<dbReference type="InterPro" id="IPR012338">
    <property type="entry name" value="Beta-lactam/transpept-like"/>
</dbReference>
<feature type="domain" description="Beta-lactamase-related" evidence="1">
    <location>
        <begin position="15"/>
        <end position="374"/>
    </location>
</feature>
<evidence type="ECO:0000313" key="2">
    <source>
        <dbReference type="EMBL" id="KAL2823800.1"/>
    </source>
</evidence>
<name>A0ABR4I7X3_9EURO</name>
<dbReference type="SUPFAM" id="SSF56601">
    <property type="entry name" value="beta-lactamase/transpeptidase-like"/>
    <property type="match status" value="1"/>
</dbReference>
<gene>
    <name evidence="2" type="ORF">BDW59DRAFT_180466</name>
</gene>
<dbReference type="EMBL" id="JBFXLS010000049">
    <property type="protein sequence ID" value="KAL2823800.1"/>
    <property type="molecule type" value="Genomic_DNA"/>
</dbReference>
<dbReference type="InterPro" id="IPR052907">
    <property type="entry name" value="Beta-lactamase/esterase"/>
</dbReference>
<dbReference type="InterPro" id="IPR001466">
    <property type="entry name" value="Beta-lactam-related"/>
</dbReference>
<evidence type="ECO:0000259" key="1">
    <source>
        <dbReference type="Pfam" id="PF00144"/>
    </source>
</evidence>
<reference evidence="2 3" key="1">
    <citation type="submission" date="2024-07" db="EMBL/GenBank/DDBJ databases">
        <title>Section-level genome sequencing and comparative genomics of Aspergillus sections Usti and Cavernicolus.</title>
        <authorList>
            <consortium name="Lawrence Berkeley National Laboratory"/>
            <person name="Nybo J.L."/>
            <person name="Vesth T.C."/>
            <person name="Theobald S."/>
            <person name="Frisvad J.C."/>
            <person name="Larsen T.O."/>
            <person name="Kjaerboelling I."/>
            <person name="Rothschild-Mancinelli K."/>
            <person name="Lyhne E.K."/>
            <person name="Kogle M.E."/>
            <person name="Barry K."/>
            <person name="Clum A."/>
            <person name="Na H."/>
            <person name="Ledsgaard L."/>
            <person name="Lin J."/>
            <person name="Lipzen A."/>
            <person name="Kuo A."/>
            <person name="Riley R."/>
            <person name="Mondo S."/>
            <person name="LaButti K."/>
            <person name="Haridas S."/>
            <person name="Pangalinan J."/>
            <person name="Salamov A.A."/>
            <person name="Simmons B.A."/>
            <person name="Magnuson J.K."/>
            <person name="Chen J."/>
            <person name="Drula E."/>
            <person name="Henrissat B."/>
            <person name="Wiebenga A."/>
            <person name="Lubbers R.J."/>
            <person name="Gomes A.C."/>
            <person name="Makela M.R."/>
            <person name="Stajich J."/>
            <person name="Grigoriev I.V."/>
            <person name="Mortensen U.H."/>
            <person name="De vries R.P."/>
            <person name="Baker S.E."/>
            <person name="Andersen M.R."/>
        </authorList>
    </citation>
    <scope>NUCLEOTIDE SEQUENCE [LARGE SCALE GENOMIC DNA]</scope>
    <source>
        <strain evidence="2 3">CBS 600.67</strain>
    </source>
</reference>
<sequence>MTTVQGHCDPRFSALRDIFSQHLSSGNELGASICVSINGTPVIDLWGGHANPARTQPWGKDTIAPVWSISKTISALAVLLLIDRGLLHPDDPVAKHWPAFNTPDKRGVLVRHCLSHSSALPSWDPPISAEELFDTPLATEKLISQKPWWEPGTASGYHLISQGLLLGGIVERVSGKSLPEFIRDELALPRTADFHLGIQDETEWARIAEMVVPPPISPADSLKSAGGGGGASIAMRAMMGCPLKAEYTLTPEFRRSGIGSIGGFSNARGFNRILNILTLGGEVDGKRFLDRATVDLIFQTQSEGRDLVLGSRLKIGMGFGLVNGSLDWMPASGKVCFWGGWGGSMAVMDLDRKVTFTYAMNRMENGTLGNQRAQDYFKAVYAVLEAEAGAEGRASL</sequence>
<dbReference type="PANTHER" id="PTHR43319">
    <property type="entry name" value="BETA-LACTAMASE-RELATED"/>
    <property type="match status" value="1"/>
</dbReference>
<keyword evidence="3" id="KW-1185">Reference proteome</keyword>
<comment type="caution">
    <text evidence="2">The sequence shown here is derived from an EMBL/GenBank/DDBJ whole genome shotgun (WGS) entry which is preliminary data.</text>
</comment>